<organism evidence="2 3">
    <name type="scientific">Pontibacter toksunensis</name>
    <dbReference type="NCBI Taxonomy" id="1332631"/>
    <lineage>
        <taxon>Bacteria</taxon>
        <taxon>Pseudomonadati</taxon>
        <taxon>Bacteroidota</taxon>
        <taxon>Cytophagia</taxon>
        <taxon>Cytophagales</taxon>
        <taxon>Hymenobacteraceae</taxon>
        <taxon>Pontibacter</taxon>
    </lineage>
</organism>
<evidence type="ECO:0000256" key="1">
    <source>
        <dbReference type="SAM" id="SignalP"/>
    </source>
</evidence>
<dbReference type="EMBL" id="JBHUOX010000002">
    <property type="protein sequence ID" value="MFD2999588.1"/>
    <property type="molecule type" value="Genomic_DNA"/>
</dbReference>
<comment type="caution">
    <text evidence="2">The sequence shown here is derived from an EMBL/GenBank/DDBJ whole genome shotgun (WGS) entry which is preliminary data.</text>
</comment>
<sequence length="193" mass="21224">MIKKFANFTLLLALLVLSFACKTKNDVEAFKEAEYSLKSVDRVEVNGINLLEKKNPQDFSFSEAAKLFSAVSNNDLKATSTLGLSVSLGEGQEDRTMTVTKLKWQLLVDDRQALSGLVSEPVELRNGLNTITVSSPLKLVEQNGSPDLNSLLQLATLLNQDKTARPKVTLQIKPTIQTSIGPFELPSFINIKD</sequence>
<dbReference type="PROSITE" id="PS51257">
    <property type="entry name" value="PROKAR_LIPOPROTEIN"/>
    <property type="match status" value="1"/>
</dbReference>
<protein>
    <recommendedName>
        <fullName evidence="4">Late embryogenesis abundant protein</fullName>
    </recommendedName>
</protein>
<evidence type="ECO:0008006" key="4">
    <source>
        <dbReference type="Google" id="ProtNLM"/>
    </source>
</evidence>
<reference evidence="3" key="1">
    <citation type="journal article" date="2019" name="Int. J. Syst. Evol. Microbiol.">
        <title>The Global Catalogue of Microorganisms (GCM) 10K type strain sequencing project: providing services to taxonomists for standard genome sequencing and annotation.</title>
        <authorList>
            <consortium name="The Broad Institute Genomics Platform"/>
            <consortium name="The Broad Institute Genome Sequencing Center for Infectious Disease"/>
            <person name="Wu L."/>
            <person name="Ma J."/>
        </authorList>
    </citation>
    <scope>NUCLEOTIDE SEQUENCE [LARGE SCALE GENOMIC DNA]</scope>
    <source>
        <strain evidence="3">KCTC 23984</strain>
    </source>
</reference>
<dbReference type="RefSeq" id="WP_377481504.1">
    <property type="nucleotide sequence ID" value="NZ_JBHUOX010000002.1"/>
</dbReference>
<feature type="signal peptide" evidence="1">
    <location>
        <begin position="1"/>
        <end position="20"/>
    </location>
</feature>
<proteinExistence type="predicted"/>
<feature type="chain" id="PRO_5047384521" description="Late embryogenesis abundant protein" evidence="1">
    <location>
        <begin position="21"/>
        <end position="193"/>
    </location>
</feature>
<name>A0ABW6BP25_9BACT</name>
<dbReference type="Proteomes" id="UP001597641">
    <property type="component" value="Unassembled WGS sequence"/>
</dbReference>
<keyword evidence="3" id="KW-1185">Reference proteome</keyword>
<evidence type="ECO:0000313" key="2">
    <source>
        <dbReference type="EMBL" id="MFD2999588.1"/>
    </source>
</evidence>
<keyword evidence="1" id="KW-0732">Signal</keyword>
<evidence type="ECO:0000313" key="3">
    <source>
        <dbReference type="Proteomes" id="UP001597641"/>
    </source>
</evidence>
<accession>A0ABW6BP25</accession>
<gene>
    <name evidence="2" type="ORF">ACFS7Z_04385</name>
</gene>